<protein>
    <submittedName>
        <fullName evidence="2">Uncharacterized protein</fullName>
    </submittedName>
</protein>
<reference evidence="3" key="1">
    <citation type="journal article" date="2017" name="Nat. Ecol. Evol.">
        <title>Genome expansion and lineage-specific genetic innovations in the forest pathogenic fungi Armillaria.</title>
        <authorList>
            <person name="Sipos G."/>
            <person name="Prasanna A.N."/>
            <person name="Walter M.C."/>
            <person name="O'Connor E."/>
            <person name="Balint B."/>
            <person name="Krizsan K."/>
            <person name="Kiss B."/>
            <person name="Hess J."/>
            <person name="Varga T."/>
            <person name="Slot J."/>
            <person name="Riley R."/>
            <person name="Boka B."/>
            <person name="Rigling D."/>
            <person name="Barry K."/>
            <person name="Lee J."/>
            <person name="Mihaltcheva S."/>
            <person name="LaButti K."/>
            <person name="Lipzen A."/>
            <person name="Waldron R."/>
            <person name="Moloney N.M."/>
            <person name="Sperisen C."/>
            <person name="Kredics L."/>
            <person name="Vagvoelgyi C."/>
            <person name="Patrignani A."/>
            <person name="Fitzpatrick D."/>
            <person name="Nagy I."/>
            <person name="Doyle S."/>
            <person name="Anderson J.B."/>
            <person name="Grigoriev I.V."/>
            <person name="Gueldener U."/>
            <person name="Muensterkoetter M."/>
            <person name="Nagy L.G."/>
        </authorList>
    </citation>
    <scope>NUCLEOTIDE SEQUENCE [LARGE SCALE GENOMIC DNA]</scope>
    <source>
        <strain evidence="3">28-4</strain>
    </source>
</reference>
<evidence type="ECO:0000313" key="2">
    <source>
        <dbReference type="EMBL" id="PBK66197.1"/>
    </source>
</evidence>
<name>A0A2H3BNQ7_9AGAR</name>
<evidence type="ECO:0000256" key="1">
    <source>
        <dbReference type="SAM" id="MobiDB-lite"/>
    </source>
</evidence>
<feature type="region of interest" description="Disordered" evidence="1">
    <location>
        <begin position="32"/>
        <end position="63"/>
    </location>
</feature>
<dbReference type="EMBL" id="KZ293442">
    <property type="protein sequence ID" value="PBK66197.1"/>
    <property type="molecule type" value="Genomic_DNA"/>
</dbReference>
<dbReference type="Proteomes" id="UP000218334">
    <property type="component" value="Unassembled WGS sequence"/>
</dbReference>
<evidence type="ECO:0000313" key="3">
    <source>
        <dbReference type="Proteomes" id="UP000218334"/>
    </source>
</evidence>
<sequence>MDNFNIKYECLNERDDFQSQMRKGLNIVPSWDEGVVGDMDEPIGDYLPSTEEGNDLDEGNDGDIALSQVTDRQQDNQMADMRELLKAQGWCDEHPTEISNLNNSVASMTVKTGSEWNAIIKKKKQQVLDE</sequence>
<keyword evidence="3" id="KW-1185">Reference proteome</keyword>
<dbReference type="AlphaFoldDB" id="A0A2H3BNQ7"/>
<proteinExistence type="predicted"/>
<feature type="compositionally biased region" description="Acidic residues" evidence="1">
    <location>
        <begin position="52"/>
        <end position="61"/>
    </location>
</feature>
<organism evidence="2 3">
    <name type="scientific">Armillaria solidipes</name>
    <dbReference type="NCBI Taxonomy" id="1076256"/>
    <lineage>
        <taxon>Eukaryota</taxon>
        <taxon>Fungi</taxon>
        <taxon>Dikarya</taxon>
        <taxon>Basidiomycota</taxon>
        <taxon>Agaricomycotina</taxon>
        <taxon>Agaricomycetes</taxon>
        <taxon>Agaricomycetidae</taxon>
        <taxon>Agaricales</taxon>
        <taxon>Marasmiineae</taxon>
        <taxon>Physalacriaceae</taxon>
        <taxon>Armillaria</taxon>
    </lineage>
</organism>
<gene>
    <name evidence="2" type="ORF">ARMSODRAFT_1021787</name>
</gene>
<accession>A0A2H3BNQ7</accession>